<dbReference type="Pfam" id="PF21399">
    <property type="entry name" value="TERT_C"/>
    <property type="match status" value="1"/>
</dbReference>
<comment type="similarity">
    <text evidence="1 13">Belongs to the reverse transcriptase family. Telomerase subfamily.</text>
</comment>
<dbReference type="GO" id="GO:0070034">
    <property type="term" value="F:telomerase RNA binding"/>
    <property type="evidence" value="ECO:0007669"/>
    <property type="project" value="TreeGrafter"/>
</dbReference>
<dbReference type="EMBL" id="OX459121">
    <property type="protein sequence ID" value="CAI9103095.1"/>
    <property type="molecule type" value="Genomic_DNA"/>
</dbReference>
<evidence type="ECO:0000256" key="3">
    <source>
        <dbReference type="ARBA" id="ARBA00016182"/>
    </source>
</evidence>
<evidence type="ECO:0000256" key="4">
    <source>
        <dbReference type="ARBA" id="ARBA00022454"/>
    </source>
</evidence>
<dbReference type="GO" id="GO:0042162">
    <property type="term" value="F:telomeric DNA binding"/>
    <property type="evidence" value="ECO:0007669"/>
    <property type="project" value="TreeGrafter"/>
</dbReference>
<evidence type="ECO:0000256" key="2">
    <source>
        <dbReference type="ARBA" id="ARBA00012493"/>
    </source>
</evidence>
<proteinExistence type="inferred from homology"/>
<sequence>MAKGKKRKQIPEVLWRLFHKNARTLSDTVMSLLPSPPRAVADCQCEGRRCLGCTGDKAMAYLIRPKDPADYRKLLNQCFVVIPDQAPPFTSFDPHNRWSQLETVRRTIEMISREQPSSSNVLCIGYDKTNRQSSMVEHLTSSAWCLLLRRVGDNLMVYLLRYALIFLPFPPRKHHQVAGFPISNLCMGFLKHSSKFRTYPSKFNLGSGKKRKRVDGTHGIENPARPSHLDNDLSSSSSSCIGCSGGNSFAPSSRCCRQKLFEKTEIHRTEIPPGAECLSNEASFPGNFCENSTRVLTSKKRKRKYSWQRHRKPRNLCSQESVLLVPCRGSHKDKDNSCAGPQYGVETNSGFYSQKGSCSCCLVFGTLSKVSRKSLIDRQTIFYKAENSPSIFPRKHILNSVKSNYSGAKVLFKDIFGSSDNYLTDPSVLCVHGTKSCFIKSPCLYHSLMKQLKILIRNVKGCQPKSLLEKHCGMSSLEQHVKTSKVFQGSESGGLMHNKNQTLHALDLSSKKFTRTNSESCTKIPKAHDQLQSSMGYCLKKQVVSFIWAVCRSIVPQDLLGSPYNWRILRKNISKFVSLRKFEKFSLKQCTHKLKISKFPLLSNKHSLCYVCNNDFTCDQRDSPVMLQNSNKKNSADVVRHKLLQCWILWFFSRLVVPLMEANFYITESENGKQEVYYYRMNVWQKLKDQALGSLEDGGYHKLTDASVHDIIRYRSFGFSKIRFRPRDTGFRVLANLRAPSRIPFKSFDPRNVKYKYYKSVNNVLQGVHAVLKGIQLKEPEKLGSSVFDYTDVYKRFVPFVNSLKRGSSTMPAVYVIVSDVSKAFDSIDQNRLLNVMEDVISLDAYPLSKSLQVGCTRKSFMVCQNLMLPLQEPNSRCSASPSPVPISTPHGILVKEEPSGKMKKSEIFSHLKEYIKHNVLQFDRKFYLQKIGISQGCVLSSLLCSFYYGHLERNVIFPFLEKTGQMANGDIFEQPLYRSSASDIHPQDGTFVQNCEYLLLRFIDDFLFISTSKKQALLFFLQLQRGYREYNCYMNERKFGLNFEIDNLAGLEPNRLYVGKDGMSFLRWSGLLVNCSTLEIQADYSRYLNCHLSTSLTISWNDHPARLLKSKLSDYLRPKCHPMLYDANINSAAVVRLNIYQVFLLSAMKFNCYVCNFSDISAFSTECCIDAIETSLRYMHKLIKRRMHVLQSNTDFRPIFKVGKKEVKWLGLTAFIRALSRKQSRYRELLSMLRSKLNALGEADISTSLKYAVDDANSSVLWKIKY</sequence>
<dbReference type="PANTHER" id="PTHR12066:SF0">
    <property type="entry name" value="TELOMERASE REVERSE TRANSCRIPTASE"/>
    <property type="match status" value="1"/>
</dbReference>
<dbReference type="EC" id="2.7.7.49" evidence="2 13"/>
<keyword evidence="10 13" id="KW-0695">RNA-directed DNA polymerase</keyword>
<evidence type="ECO:0000313" key="17">
    <source>
        <dbReference type="Proteomes" id="UP001161247"/>
    </source>
</evidence>
<evidence type="ECO:0000256" key="6">
    <source>
        <dbReference type="ARBA" id="ARBA00022695"/>
    </source>
</evidence>
<comment type="catalytic activity">
    <reaction evidence="12 13">
        <text>DNA(n) + a 2'-deoxyribonucleoside 5'-triphosphate = DNA(n+1) + diphosphate</text>
        <dbReference type="Rhea" id="RHEA:22508"/>
        <dbReference type="Rhea" id="RHEA-COMP:17339"/>
        <dbReference type="Rhea" id="RHEA-COMP:17340"/>
        <dbReference type="ChEBI" id="CHEBI:33019"/>
        <dbReference type="ChEBI" id="CHEBI:61560"/>
        <dbReference type="ChEBI" id="CHEBI:173112"/>
        <dbReference type="EC" id="2.7.7.49"/>
    </reaction>
</comment>
<keyword evidence="8 13" id="KW-0460">Magnesium</keyword>
<reference evidence="16" key="1">
    <citation type="submission" date="2023-03" db="EMBL/GenBank/DDBJ databases">
        <authorList>
            <person name="Julca I."/>
        </authorList>
    </citation>
    <scope>NUCLEOTIDE SEQUENCE</scope>
</reference>
<keyword evidence="5 13" id="KW-0808">Transferase</keyword>
<organism evidence="16 17">
    <name type="scientific">Oldenlandia corymbosa var. corymbosa</name>
    <dbReference type="NCBI Taxonomy" id="529605"/>
    <lineage>
        <taxon>Eukaryota</taxon>
        <taxon>Viridiplantae</taxon>
        <taxon>Streptophyta</taxon>
        <taxon>Embryophyta</taxon>
        <taxon>Tracheophyta</taxon>
        <taxon>Spermatophyta</taxon>
        <taxon>Magnoliopsida</taxon>
        <taxon>eudicotyledons</taxon>
        <taxon>Gunneridae</taxon>
        <taxon>Pentapetalae</taxon>
        <taxon>asterids</taxon>
        <taxon>lamiids</taxon>
        <taxon>Gentianales</taxon>
        <taxon>Rubiaceae</taxon>
        <taxon>Rubioideae</taxon>
        <taxon>Spermacoceae</taxon>
        <taxon>Hedyotis-Oldenlandia complex</taxon>
        <taxon>Oldenlandia</taxon>
    </lineage>
</organism>
<evidence type="ECO:0000256" key="13">
    <source>
        <dbReference type="RuleBase" id="RU365061"/>
    </source>
</evidence>
<gene>
    <name evidence="16" type="ORF">OLC1_LOCUS12322</name>
</gene>
<dbReference type="Proteomes" id="UP001161247">
    <property type="component" value="Chromosome 4"/>
</dbReference>
<evidence type="ECO:0000313" key="16">
    <source>
        <dbReference type="EMBL" id="CAI9103095.1"/>
    </source>
</evidence>
<dbReference type="CDD" id="cd01648">
    <property type="entry name" value="TERT"/>
    <property type="match status" value="1"/>
</dbReference>
<keyword evidence="11 13" id="KW-0539">Nucleus</keyword>
<evidence type="ECO:0000256" key="10">
    <source>
        <dbReference type="ARBA" id="ARBA00022918"/>
    </source>
</evidence>
<evidence type="ECO:0000256" key="11">
    <source>
        <dbReference type="ARBA" id="ARBA00023242"/>
    </source>
</evidence>
<dbReference type="GO" id="GO:0000781">
    <property type="term" value="C:chromosome, telomeric region"/>
    <property type="evidence" value="ECO:0007669"/>
    <property type="project" value="UniProtKB-SubCell"/>
</dbReference>
<dbReference type="Pfam" id="PF12009">
    <property type="entry name" value="Telomerase_RBD"/>
    <property type="match status" value="1"/>
</dbReference>
<accession>A0AAV1D7R9</accession>
<evidence type="ECO:0000256" key="9">
    <source>
        <dbReference type="ARBA" id="ARBA00022895"/>
    </source>
</evidence>
<dbReference type="PRINTS" id="PR01365">
    <property type="entry name" value="TELOMERASERT"/>
</dbReference>
<dbReference type="InterPro" id="IPR021891">
    <property type="entry name" value="Telomerase_RBD"/>
</dbReference>
<dbReference type="PROSITE" id="PS50878">
    <property type="entry name" value="RT_POL"/>
    <property type="match status" value="1"/>
</dbReference>
<keyword evidence="17" id="KW-1185">Reference proteome</keyword>
<name>A0AAV1D7R9_OLDCO</name>
<feature type="domain" description="Reverse transcriptase" evidence="15">
    <location>
        <begin position="706"/>
        <end position="1074"/>
    </location>
</feature>
<evidence type="ECO:0000256" key="1">
    <source>
        <dbReference type="ARBA" id="ARBA00008001"/>
    </source>
</evidence>
<dbReference type="GO" id="GO:0007004">
    <property type="term" value="P:telomere maintenance via telomerase"/>
    <property type="evidence" value="ECO:0007669"/>
    <property type="project" value="TreeGrafter"/>
</dbReference>
<evidence type="ECO:0000256" key="12">
    <source>
        <dbReference type="ARBA" id="ARBA00048173"/>
    </source>
</evidence>
<dbReference type="GO" id="GO:0000333">
    <property type="term" value="C:telomerase catalytic core complex"/>
    <property type="evidence" value="ECO:0007669"/>
    <property type="project" value="TreeGrafter"/>
</dbReference>
<keyword evidence="9 13" id="KW-0779">Telomere</keyword>
<evidence type="ECO:0000256" key="5">
    <source>
        <dbReference type="ARBA" id="ARBA00022679"/>
    </source>
</evidence>
<dbReference type="InterPro" id="IPR000477">
    <property type="entry name" value="RT_dom"/>
</dbReference>
<dbReference type="PANTHER" id="PTHR12066">
    <property type="entry name" value="TELOMERASE REVERSE TRANSCRIPTASE"/>
    <property type="match status" value="1"/>
</dbReference>
<evidence type="ECO:0000256" key="14">
    <source>
        <dbReference type="SAM" id="MobiDB-lite"/>
    </source>
</evidence>
<keyword evidence="4 13" id="KW-0158">Chromosome</keyword>
<dbReference type="GO" id="GO:0003720">
    <property type="term" value="F:telomerase activity"/>
    <property type="evidence" value="ECO:0007669"/>
    <property type="project" value="InterPro"/>
</dbReference>
<dbReference type="Gene3D" id="1.10.132.70">
    <property type="match status" value="1"/>
</dbReference>
<evidence type="ECO:0000256" key="7">
    <source>
        <dbReference type="ARBA" id="ARBA00022723"/>
    </source>
</evidence>
<comment type="function">
    <text evidence="13">Telomerase is a ribonucleoprotein enzyme essential for the replication of chromosome termini in most eukaryotes. It elongates telomeres. It is a reverse transcriptase that adds simple sequence repeats to chromosome ends by copying a template sequence within the RNA component of the enzyme.</text>
</comment>
<evidence type="ECO:0000256" key="8">
    <source>
        <dbReference type="ARBA" id="ARBA00022842"/>
    </source>
</evidence>
<protein>
    <recommendedName>
        <fullName evidence="3 13">Telomerase reverse transcriptase</fullName>
        <ecNumber evidence="2 13">2.7.7.49</ecNumber>
    </recommendedName>
    <alternativeName>
        <fullName evidence="13">Telomerase catalytic subunit</fullName>
    </alternativeName>
</protein>
<dbReference type="Gene3D" id="1.10.357.90">
    <property type="match status" value="1"/>
</dbReference>
<dbReference type="InterPro" id="IPR049139">
    <property type="entry name" value="TERT_C"/>
</dbReference>
<dbReference type="AlphaFoldDB" id="A0AAV1D7R9"/>
<feature type="region of interest" description="Disordered" evidence="14">
    <location>
        <begin position="207"/>
        <end position="231"/>
    </location>
</feature>
<evidence type="ECO:0000259" key="15">
    <source>
        <dbReference type="PROSITE" id="PS50878"/>
    </source>
</evidence>
<dbReference type="InterPro" id="IPR003545">
    <property type="entry name" value="Telomerase_RT"/>
</dbReference>
<keyword evidence="6 13" id="KW-0548">Nucleotidyltransferase</keyword>
<dbReference type="GO" id="GO:0046872">
    <property type="term" value="F:metal ion binding"/>
    <property type="evidence" value="ECO:0007669"/>
    <property type="project" value="UniProtKB-KW"/>
</dbReference>
<dbReference type="SMART" id="SM00975">
    <property type="entry name" value="Telomerase_RBD"/>
    <property type="match status" value="1"/>
</dbReference>
<keyword evidence="7 13" id="KW-0479">Metal-binding</keyword>
<comment type="subcellular location">
    <subcellularLocation>
        <location evidence="13">Nucleus</location>
    </subcellularLocation>
    <subcellularLocation>
        <location evidence="13">Chromosome</location>
        <location evidence="13">Telomere</location>
    </subcellularLocation>
</comment>